<protein>
    <submittedName>
        <fullName evidence="1">Uncharacterized protein</fullName>
    </submittedName>
</protein>
<sequence>MILLVVGAGAFFGAVLSATGVGRAVADSLAQAGLPIILSAFGET</sequence>
<organism evidence="1">
    <name type="scientific">Arthrobacter sp. K5</name>
    <dbReference type="NCBI Taxonomy" id="2839623"/>
    <lineage>
        <taxon>Bacteria</taxon>
        <taxon>Bacillati</taxon>
        <taxon>Actinomycetota</taxon>
        <taxon>Actinomycetes</taxon>
        <taxon>Micrococcales</taxon>
        <taxon>Micrococcaceae</taxon>
        <taxon>Arthrobacter</taxon>
    </lineage>
</organism>
<name>A0AAU8EQP7_9MICC</name>
<proteinExistence type="predicted"/>
<reference evidence="1" key="1">
    <citation type="submission" date="2024-06" db="EMBL/GenBank/DDBJ databases">
        <title>Biodegradation of dimethachlon by Arthrobacter sp. K5: mechanistic insights and ecological implications.</title>
        <authorList>
            <person name="Hu S."/>
            <person name="Lu P."/>
        </authorList>
    </citation>
    <scope>NUCLEOTIDE SEQUENCE</scope>
    <source>
        <strain evidence="1">K5</strain>
    </source>
</reference>
<dbReference type="Pfam" id="PF02447">
    <property type="entry name" value="GntP_permease"/>
    <property type="match status" value="1"/>
</dbReference>
<evidence type="ECO:0000313" key="1">
    <source>
        <dbReference type="EMBL" id="XCH11758.1"/>
    </source>
</evidence>
<dbReference type="GO" id="GO:0015128">
    <property type="term" value="F:gluconate transmembrane transporter activity"/>
    <property type="evidence" value="ECO:0007669"/>
    <property type="project" value="InterPro"/>
</dbReference>
<dbReference type="RefSeq" id="WP_353712017.1">
    <property type="nucleotide sequence ID" value="NZ_CP159279.1"/>
</dbReference>
<dbReference type="InterPro" id="IPR003474">
    <property type="entry name" value="Glcn_transporter"/>
</dbReference>
<dbReference type="GO" id="GO:0016020">
    <property type="term" value="C:membrane"/>
    <property type="evidence" value="ECO:0007669"/>
    <property type="project" value="InterPro"/>
</dbReference>
<accession>A0AAU8EQP7</accession>
<dbReference type="AlphaFoldDB" id="A0AAU8EQP7"/>
<gene>
    <name evidence="1" type="ORF">ABRP34_01720</name>
</gene>
<dbReference type="EMBL" id="CP159279">
    <property type="protein sequence ID" value="XCH11758.1"/>
    <property type="molecule type" value="Genomic_DNA"/>
</dbReference>